<feature type="domain" description="M23ase beta-sheet core" evidence="1">
    <location>
        <begin position="205"/>
        <end position="299"/>
    </location>
</feature>
<dbReference type="RefSeq" id="WP_289269438.1">
    <property type="nucleotide sequence ID" value="NZ_OX365700.1"/>
</dbReference>
<gene>
    <name evidence="2" type="ORF">DNFV4_03150</name>
</gene>
<dbReference type="Gene3D" id="2.70.70.10">
    <property type="entry name" value="Glucose Permease (Domain IIA)"/>
    <property type="match status" value="1"/>
</dbReference>
<dbReference type="EMBL" id="OX365700">
    <property type="protein sequence ID" value="CAI4032720.1"/>
    <property type="molecule type" value="Genomic_DNA"/>
</dbReference>
<dbReference type="Pfam" id="PF01551">
    <property type="entry name" value="Peptidase_M23"/>
    <property type="match status" value="1"/>
</dbReference>
<sequence>MRLPSARPSLAMGYAERVTLSAIVILASIFPVEWFPSGPQVLHGTDGQLSGKQGQVLVVKVPIEEPTAVLSGTFMGRTIPFFPEYRPGQGQGFVALLGLDLQDEPGTHELVVEVRNGEQQRRLSYNILVLKEKFNVERLKLPKEKVDLDEEGLARYKSEQEQVRAALAEDSRIRLWSVDFREPVGGKRSGRFGSVRVLNGQPKSPHRGEDIAAPAGTEVVATNDGIVRLTVDHVFSGLGIYLDHGLGLYSMYFHLSEVLVKDGDPVKAGQVIGKVGASGRATGPHLHWGARVNGAWINPYALVGLPLLNGAAPR</sequence>
<accession>A0AA86N1A5</accession>
<dbReference type="PANTHER" id="PTHR21666:SF270">
    <property type="entry name" value="MUREIN HYDROLASE ACTIVATOR ENVC"/>
    <property type="match status" value="1"/>
</dbReference>
<protein>
    <submittedName>
        <fullName evidence="2">M23 family metallopeptidase</fullName>
    </submittedName>
</protein>
<name>A0AA86N1A5_9BACT</name>
<dbReference type="Proteomes" id="UP001179121">
    <property type="component" value="Chromosome"/>
</dbReference>
<dbReference type="InterPro" id="IPR011055">
    <property type="entry name" value="Dup_hybrid_motif"/>
</dbReference>
<keyword evidence="3" id="KW-1185">Reference proteome</keyword>
<dbReference type="GO" id="GO:0004222">
    <property type="term" value="F:metalloendopeptidase activity"/>
    <property type="evidence" value="ECO:0007669"/>
    <property type="project" value="TreeGrafter"/>
</dbReference>
<dbReference type="InterPro" id="IPR016047">
    <property type="entry name" value="M23ase_b-sheet_dom"/>
</dbReference>
<dbReference type="PANTHER" id="PTHR21666">
    <property type="entry name" value="PEPTIDASE-RELATED"/>
    <property type="match status" value="1"/>
</dbReference>
<dbReference type="Gene3D" id="2.60.40.1590">
    <property type="entry name" value="Peptidoglycan hydrolase domains"/>
    <property type="match status" value="1"/>
</dbReference>
<organism evidence="2 3">
    <name type="scientific">Nitrospira tepida</name>
    <dbReference type="NCBI Taxonomy" id="2973512"/>
    <lineage>
        <taxon>Bacteria</taxon>
        <taxon>Pseudomonadati</taxon>
        <taxon>Nitrospirota</taxon>
        <taxon>Nitrospiria</taxon>
        <taxon>Nitrospirales</taxon>
        <taxon>Nitrospiraceae</taxon>
        <taxon>Nitrospira</taxon>
    </lineage>
</organism>
<dbReference type="KEGG" id="nti:DNFV4_03150"/>
<evidence type="ECO:0000313" key="3">
    <source>
        <dbReference type="Proteomes" id="UP001179121"/>
    </source>
</evidence>
<reference evidence="2" key="1">
    <citation type="submission" date="2022-10" db="EMBL/GenBank/DDBJ databases">
        <authorList>
            <person name="Koch H."/>
        </authorList>
    </citation>
    <scope>NUCLEOTIDE SEQUENCE</scope>
    <source>
        <strain evidence="2">DNF</strain>
    </source>
</reference>
<dbReference type="AlphaFoldDB" id="A0AA86N1A5"/>
<evidence type="ECO:0000259" key="1">
    <source>
        <dbReference type="Pfam" id="PF01551"/>
    </source>
</evidence>
<proteinExistence type="predicted"/>
<dbReference type="CDD" id="cd12797">
    <property type="entry name" value="M23_peptidase"/>
    <property type="match status" value="1"/>
</dbReference>
<dbReference type="SUPFAM" id="SSF51261">
    <property type="entry name" value="Duplicated hybrid motif"/>
    <property type="match status" value="1"/>
</dbReference>
<dbReference type="InterPro" id="IPR050570">
    <property type="entry name" value="Cell_wall_metabolism_enzyme"/>
</dbReference>
<evidence type="ECO:0000313" key="2">
    <source>
        <dbReference type="EMBL" id="CAI4032720.1"/>
    </source>
</evidence>